<dbReference type="RefSeq" id="XP_022664736.1">
    <property type="nucleotide sequence ID" value="XM_022809001.1"/>
</dbReference>
<reference evidence="1" key="1">
    <citation type="submission" date="2021-01" db="UniProtKB">
        <authorList>
            <consortium name="EnsemblMetazoa"/>
        </authorList>
    </citation>
    <scope>IDENTIFICATION</scope>
</reference>
<accession>A0A7M7KJW1</accession>
<protein>
    <submittedName>
        <fullName evidence="1">Uncharacterized protein</fullName>
    </submittedName>
</protein>
<dbReference type="AlphaFoldDB" id="A0A7M7KJW1"/>
<name>A0A7M7KJW1_VARDE</name>
<evidence type="ECO:0000313" key="1">
    <source>
        <dbReference type="EnsemblMetazoa" id="XP_022664736"/>
    </source>
</evidence>
<dbReference type="EnsemblMetazoa" id="XM_022809001">
    <property type="protein sequence ID" value="XP_022664736"/>
    <property type="gene ID" value="LOC111251896"/>
</dbReference>
<organism evidence="1 2">
    <name type="scientific">Varroa destructor</name>
    <name type="common">Honeybee mite</name>
    <dbReference type="NCBI Taxonomy" id="109461"/>
    <lineage>
        <taxon>Eukaryota</taxon>
        <taxon>Metazoa</taxon>
        <taxon>Ecdysozoa</taxon>
        <taxon>Arthropoda</taxon>
        <taxon>Chelicerata</taxon>
        <taxon>Arachnida</taxon>
        <taxon>Acari</taxon>
        <taxon>Parasitiformes</taxon>
        <taxon>Mesostigmata</taxon>
        <taxon>Gamasina</taxon>
        <taxon>Dermanyssoidea</taxon>
        <taxon>Varroidae</taxon>
        <taxon>Varroa</taxon>
    </lineage>
</organism>
<dbReference type="Proteomes" id="UP000594260">
    <property type="component" value="Unplaced"/>
</dbReference>
<sequence length="379" mass="43127">MNVLTSIIRKQQFQKRLQHYFKHELNDMISKAISKANAREAEGRHVTVQTSIKVFLSKCLTLKDSLRSKMQNEILMTSNFISRTLIKQEPAECLPEIGDHIEAMCAEISAWWNFGLSRLNEDCRDFEKVKLMFSIIEEKNALDFTTTKRMGEDIILYVEETSLSSEASDLASETEPEYLKLLDNFECDEYPALPRESDESSKNGPKRNVYNNIDAEAVYSSQITQTRSDTFFDTQKEALLALRELKGLLNLLTHKSSYADFQSDVHNLSVDGDIMLLSVNYPAVEPEQDCASLDNSSYGGQAKQKSAIAFHNPFRNCARTKKHSEQSADDDDELLSKHEKNGKDLPIPIRQLAELIDFLEGVFWPLTETKQAVTFAQEA</sequence>
<dbReference type="GeneID" id="111251896"/>
<keyword evidence="2" id="KW-1185">Reference proteome</keyword>
<proteinExistence type="predicted"/>
<evidence type="ECO:0000313" key="2">
    <source>
        <dbReference type="Proteomes" id="UP000594260"/>
    </source>
</evidence>